<name>A0A3G6JAR5_9CORY</name>
<protein>
    <recommendedName>
        <fullName evidence="3">DUF3052 domain-containing protein</fullName>
    </recommendedName>
</protein>
<reference evidence="1 2" key="1">
    <citation type="submission" date="2018-11" db="EMBL/GenBank/DDBJ databases">
        <authorList>
            <person name="Kleinhagauer T."/>
            <person name="Glaeser S.P."/>
            <person name="Spergser J."/>
            <person name="Ruckert C."/>
            <person name="Kaempfer P."/>
            <person name="Busse H.-J."/>
        </authorList>
    </citation>
    <scope>NUCLEOTIDE SEQUENCE [LARGE SCALE GENOMIC DNA]</scope>
    <source>
        <strain evidence="1 2">200CH</strain>
    </source>
</reference>
<sequence length="153" mass="16335">MQCRCQEGNKSVVHTGESGAQDKDFAALLGAEQGQIVKEFGWDEDADSTISEALEDAIGAAFVDEDSDELCDMVLLWWRDDDGDLCDALVDCLGDLDDDGRIWLLTPAVGSPGTVDPGVINESAQLAGLVQTSAERLGQWQGSCLVSRGARKS</sequence>
<dbReference type="Proteomes" id="UP000269019">
    <property type="component" value="Chromosome"/>
</dbReference>
<dbReference type="Pfam" id="PF11253">
    <property type="entry name" value="DUF3052"/>
    <property type="match status" value="1"/>
</dbReference>
<evidence type="ECO:0000313" key="1">
    <source>
        <dbReference type="EMBL" id="AZA14018.1"/>
    </source>
</evidence>
<dbReference type="AlphaFoldDB" id="A0A3G6JAR5"/>
<dbReference type="InterPro" id="IPR021412">
    <property type="entry name" value="DUF3052"/>
</dbReference>
<dbReference type="KEGG" id="ccho:CCHOA_08135"/>
<dbReference type="OrthoDB" id="5185945at2"/>
<keyword evidence="2" id="KW-1185">Reference proteome</keyword>
<evidence type="ECO:0000313" key="2">
    <source>
        <dbReference type="Proteomes" id="UP000269019"/>
    </source>
</evidence>
<evidence type="ECO:0008006" key="3">
    <source>
        <dbReference type="Google" id="ProtNLM"/>
    </source>
</evidence>
<proteinExistence type="predicted"/>
<dbReference type="EMBL" id="CP033896">
    <property type="protein sequence ID" value="AZA14018.1"/>
    <property type="molecule type" value="Genomic_DNA"/>
</dbReference>
<accession>A0A3G6JAR5</accession>
<organism evidence="1 2">
    <name type="scientific">Corynebacterium choanae</name>
    <dbReference type="NCBI Taxonomy" id="1862358"/>
    <lineage>
        <taxon>Bacteria</taxon>
        <taxon>Bacillati</taxon>
        <taxon>Actinomycetota</taxon>
        <taxon>Actinomycetes</taxon>
        <taxon>Mycobacteriales</taxon>
        <taxon>Corynebacteriaceae</taxon>
        <taxon>Corynebacterium</taxon>
    </lineage>
</organism>
<gene>
    <name evidence="1" type="ORF">CCHOA_08135</name>
</gene>